<reference evidence="2" key="1">
    <citation type="submission" date="2025-08" db="UniProtKB">
        <authorList>
            <consortium name="RefSeq"/>
        </authorList>
    </citation>
    <scope>IDENTIFICATION</scope>
</reference>
<dbReference type="InterPro" id="IPR000008">
    <property type="entry name" value="C2_dom"/>
</dbReference>
<dbReference type="InterPro" id="IPR035892">
    <property type="entry name" value="C2_domain_sf"/>
</dbReference>
<dbReference type="RefSeq" id="XP_010268127.1">
    <property type="nucleotide sequence ID" value="XM_010269825.2"/>
</dbReference>
<dbReference type="Gene3D" id="2.60.40.150">
    <property type="entry name" value="C2 domain"/>
    <property type="match status" value="1"/>
</dbReference>
<dbReference type="SUPFAM" id="SSF49562">
    <property type="entry name" value="C2 domain (Calcium/lipid-binding domain, CaLB)"/>
    <property type="match status" value="1"/>
</dbReference>
<accession>A0A1U8AYF6</accession>
<dbReference type="PANTHER" id="PTHR35503:SF2">
    <property type="entry name" value="OS04G0455700 PROTEIN"/>
    <property type="match status" value="1"/>
</dbReference>
<protein>
    <submittedName>
        <fullName evidence="2">Uncharacterized protein LOC104605185</fullName>
    </submittedName>
</protein>
<dbReference type="eggNOG" id="ENOG502S0ER">
    <property type="taxonomic scope" value="Eukaryota"/>
</dbReference>
<dbReference type="KEGG" id="nnu:104605185"/>
<dbReference type="PANTHER" id="PTHR35503">
    <property type="entry name" value="OSJNBA0006M15.15 PROTEIN"/>
    <property type="match status" value="1"/>
</dbReference>
<keyword evidence="1" id="KW-1185">Reference proteome</keyword>
<dbReference type="OrthoDB" id="687396at2759"/>
<gene>
    <name evidence="2" type="primary">LOC104605185</name>
</gene>
<proteinExistence type="predicted"/>
<evidence type="ECO:0000313" key="2">
    <source>
        <dbReference type="RefSeq" id="XP_010268127.1"/>
    </source>
</evidence>
<dbReference type="GeneID" id="104605185"/>
<dbReference type="Proteomes" id="UP000189703">
    <property type="component" value="Unplaced"/>
</dbReference>
<name>A0A1U8AYF6_NELNU</name>
<sequence length="200" mass="22496">MGAPQNLPYLNCELRIIRAKNLEFIPAGNLFMRYYLSARNNERVRLNSQEIPSTASPCWNESISLECFGSQDCVEELKQQTVVFELRWRSTAPILGRIGGSKLLGKAEVAWKDVFESPELAIEKWVTTIPESRRRRSLLQGLKPPALQIGMKVRIPEAKEMVKRKMDARSTRWSECGCKHGGCNGGDDDIFALAAALEAL</sequence>
<dbReference type="AlphaFoldDB" id="A0A1U8AYF6"/>
<dbReference type="FunCoup" id="A0A1U8AYF6">
    <property type="interactions" value="2"/>
</dbReference>
<dbReference type="OMA" id="VFESPGM"/>
<evidence type="ECO:0000313" key="1">
    <source>
        <dbReference type="Proteomes" id="UP000189703"/>
    </source>
</evidence>
<dbReference type="CDD" id="cd00030">
    <property type="entry name" value="C2"/>
    <property type="match status" value="1"/>
</dbReference>
<dbReference type="PROSITE" id="PS50004">
    <property type="entry name" value="C2"/>
    <property type="match status" value="1"/>
</dbReference>
<organism evidence="1 2">
    <name type="scientific">Nelumbo nucifera</name>
    <name type="common">Sacred lotus</name>
    <dbReference type="NCBI Taxonomy" id="4432"/>
    <lineage>
        <taxon>Eukaryota</taxon>
        <taxon>Viridiplantae</taxon>
        <taxon>Streptophyta</taxon>
        <taxon>Embryophyta</taxon>
        <taxon>Tracheophyta</taxon>
        <taxon>Spermatophyta</taxon>
        <taxon>Magnoliopsida</taxon>
        <taxon>Proteales</taxon>
        <taxon>Nelumbonaceae</taxon>
        <taxon>Nelumbo</taxon>
    </lineage>
</organism>